<dbReference type="EMBL" id="BPLR01020355">
    <property type="protein sequence ID" value="GIX77766.1"/>
    <property type="molecule type" value="Genomic_DNA"/>
</dbReference>
<name>A0AAV4N0R2_CAEEX</name>
<dbReference type="AlphaFoldDB" id="A0AAV4N0R2"/>
<protein>
    <submittedName>
        <fullName evidence="2">Uncharacterized protein</fullName>
    </submittedName>
</protein>
<evidence type="ECO:0000313" key="3">
    <source>
        <dbReference type="Proteomes" id="UP001054945"/>
    </source>
</evidence>
<accession>A0AAV4N0R2</accession>
<evidence type="ECO:0000256" key="1">
    <source>
        <dbReference type="SAM" id="MobiDB-lite"/>
    </source>
</evidence>
<keyword evidence="3" id="KW-1185">Reference proteome</keyword>
<feature type="compositionally biased region" description="Polar residues" evidence="1">
    <location>
        <begin position="9"/>
        <end position="27"/>
    </location>
</feature>
<evidence type="ECO:0000313" key="2">
    <source>
        <dbReference type="EMBL" id="GIX77766.1"/>
    </source>
</evidence>
<organism evidence="2 3">
    <name type="scientific">Caerostris extrusa</name>
    <name type="common">Bark spider</name>
    <name type="synonym">Caerostris bankana</name>
    <dbReference type="NCBI Taxonomy" id="172846"/>
    <lineage>
        <taxon>Eukaryota</taxon>
        <taxon>Metazoa</taxon>
        <taxon>Ecdysozoa</taxon>
        <taxon>Arthropoda</taxon>
        <taxon>Chelicerata</taxon>
        <taxon>Arachnida</taxon>
        <taxon>Araneae</taxon>
        <taxon>Araneomorphae</taxon>
        <taxon>Entelegynae</taxon>
        <taxon>Araneoidea</taxon>
        <taxon>Araneidae</taxon>
        <taxon>Caerostris</taxon>
    </lineage>
</organism>
<feature type="region of interest" description="Disordered" evidence="1">
    <location>
        <begin position="1"/>
        <end position="102"/>
    </location>
</feature>
<comment type="caution">
    <text evidence="2">The sequence shown here is derived from an EMBL/GenBank/DDBJ whole genome shotgun (WGS) entry which is preliminary data.</text>
</comment>
<dbReference type="Proteomes" id="UP001054945">
    <property type="component" value="Unassembled WGS sequence"/>
</dbReference>
<reference evidence="2 3" key="1">
    <citation type="submission" date="2021-06" db="EMBL/GenBank/DDBJ databases">
        <title>Caerostris extrusa draft genome.</title>
        <authorList>
            <person name="Kono N."/>
            <person name="Arakawa K."/>
        </authorList>
    </citation>
    <scope>NUCLEOTIDE SEQUENCE [LARGE SCALE GENOMIC DNA]</scope>
</reference>
<gene>
    <name evidence="2" type="ORF">CEXT_413411</name>
</gene>
<sequence length="102" mass="11219">MRKEERTENTFPTSDDAQPTLTPTTSDSCEHPPEEVSPASVASRGRRVPRVTTPVSVAFHPPGMTTGPRTRAERCEIRVNSGPKGDCGRLKRNRRVSCDRSA</sequence>
<proteinExistence type="predicted"/>